<protein>
    <submittedName>
        <fullName evidence="1">Uncharacterized protein</fullName>
    </submittedName>
</protein>
<dbReference type="AlphaFoldDB" id="A0A1X7SMV0"/>
<name>A0A1X7SMV0_AMPQE</name>
<reference evidence="2" key="1">
    <citation type="journal article" date="2010" name="Nature">
        <title>The Amphimedon queenslandica genome and the evolution of animal complexity.</title>
        <authorList>
            <person name="Srivastava M."/>
            <person name="Simakov O."/>
            <person name="Chapman J."/>
            <person name="Fahey B."/>
            <person name="Gauthier M.E."/>
            <person name="Mitros T."/>
            <person name="Richards G.S."/>
            <person name="Conaco C."/>
            <person name="Dacre M."/>
            <person name="Hellsten U."/>
            <person name="Larroux C."/>
            <person name="Putnam N.H."/>
            <person name="Stanke M."/>
            <person name="Adamska M."/>
            <person name="Darling A."/>
            <person name="Degnan S.M."/>
            <person name="Oakley T.H."/>
            <person name="Plachetzki D.C."/>
            <person name="Zhai Y."/>
            <person name="Adamski M."/>
            <person name="Calcino A."/>
            <person name="Cummins S.F."/>
            <person name="Goodstein D.M."/>
            <person name="Harris C."/>
            <person name="Jackson D.J."/>
            <person name="Leys S.P."/>
            <person name="Shu S."/>
            <person name="Woodcroft B.J."/>
            <person name="Vervoort M."/>
            <person name="Kosik K.S."/>
            <person name="Manning G."/>
            <person name="Degnan B.M."/>
            <person name="Rokhsar D.S."/>
        </authorList>
    </citation>
    <scope>NUCLEOTIDE SEQUENCE [LARGE SCALE GENOMIC DNA]</scope>
</reference>
<dbReference type="EnsemblMetazoa" id="XM_020007788.1">
    <property type="protein sequence ID" value="XP_019863347.1"/>
    <property type="gene ID" value="LOC109592307"/>
</dbReference>
<proteinExistence type="predicted"/>
<accession>A0A1X7SMV0</accession>
<sequence>MINCYCAYLCVGAGGQTSFSTRDGSNQFNVSSAGVTLKDLEELKLNAVSSLSDSFFKKLLDVNEDYMSLNEELSMISFIEALVRRIRKLLKLRAAARPVLKL</sequence>
<dbReference type="InParanoid" id="A0A1X7SMV0"/>
<keyword evidence="2" id="KW-1185">Reference proteome</keyword>
<dbReference type="Proteomes" id="UP000007879">
    <property type="component" value="Unassembled WGS sequence"/>
</dbReference>
<reference evidence="1" key="2">
    <citation type="submission" date="2017-05" db="UniProtKB">
        <authorList>
            <consortium name="EnsemblMetazoa"/>
        </authorList>
    </citation>
    <scope>IDENTIFICATION</scope>
</reference>
<dbReference type="EnsemblMetazoa" id="Aqu2.1.03411_001">
    <property type="protein sequence ID" value="Aqu2.1.03411_001"/>
    <property type="gene ID" value="Aqu2.1.03411"/>
</dbReference>
<evidence type="ECO:0000313" key="2">
    <source>
        <dbReference type="Proteomes" id="UP000007879"/>
    </source>
</evidence>
<evidence type="ECO:0000313" key="1">
    <source>
        <dbReference type="EnsemblMetazoa" id="Aqu2.1.03411_001"/>
    </source>
</evidence>
<dbReference type="KEGG" id="aqu:109592307"/>
<gene>
    <name evidence="1" type="primary">109592307</name>
</gene>
<organism evidence="1">
    <name type="scientific">Amphimedon queenslandica</name>
    <name type="common">Sponge</name>
    <dbReference type="NCBI Taxonomy" id="400682"/>
    <lineage>
        <taxon>Eukaryota</taxon>
        <taxon>Metazoa</taxon>
        <taxon>Porifera</taxon>
        <taxon>Demospongiae</taxon>
        <taxon>Heteroscleromorpha</taxon>
        <taxon>Haplosclerida</taxon>
        <taxon>Niphatidae</taxon>
        <taxon>Amphimedon</taxon>
    </lineage>
</organism>